<dbReference type="Pfam" id="PF02163">
    <property type="entry name" value="Peptidase_M50"/>
    <property type="match status" value="1"/>
</dbReference>
<accession>A0A7J4IZ24</accession>
<keyword evidence="2 5" id="KW-0812">Transmembrane</keyword>
<evidence type="ECO:0000256" key="4">
    <source>
        <dbReference type="ARBA" id="ARBA00023136"/>
    </source>
</evidence>
<feature type="domain" description="Peptidase M50" evidence="6">
    <location>
        <begin position="185"/>
        <end position="456"/>
    </location>
</feature>
<dbReference type="InterPro" id="IPR008915">
    <property type="entry name" value="Peptidase_M50"/>
</dbReference>
<sequence length="472" mass="51239">MELGFGAWLFIFLAVSALVTLLIKRFTKADTYFLISLIKTKRPLPFFERMAKNSALLDKFTSLGLILGFGAVAVDFLYGKKLDMLRRIVLFLGSFSILAGLLFAIDLLLGRGLSGSSLIGPYFPLLIASFGLLGLAGFTLFSLILQAASIIGNYLVGKGSCPGVAPLVPGIEIPGVPITPPLHAWISLLIILVCHEVMHGIVGRRHGFEIKSTGILLFGFLPIGAFVEPDEKEIAGAPGEKVVHFLAAGPMANIALMAIAGLILAGSLAVAGPLTNSLYPGVAENSISAVKVSKVLAQTEFCSQIYPSPAANRLKEKDIITAINGVPVRNLQDLFTQLQNNRFAPKEFTLDRNGSAVNLTLEPNELGQFGFVPEGVRNPAFNLPQSFPLYASVVNLVVDFLYWLFLLNFLVASINFLPVNPFDGGRISRKIFSPYLWFLNESNEQKQAMVGKFFAALILLLFVINAMPLFFK</sequence>
<dbReference type="PANTHER" id="PTHR13325:SF3">
    <property type="entry name" value="MEMBRANE-BOUND TRANSCRIPTION FACTOR SITE-2 PROTEASE"/>
    <property type="match status" value="1"/>
</dbReference>
<dbReference type="GO" id="GO:0012505">
    <property type="term" value="C:endomembrane system"/>
    <property type="evidence" value="ECO:0007669"/>
    <property type="project" value="UniProtKB-SubCell"/>
</dbReference>
<feature type="transmembrane region" description="Helical" evidence="5">
    <location>
        <begin position="6"/>
        <end position="23"/>
    </location>
</feature>
<dbReference type="SUPFAM" id="SSF50156">
    <property type="entry name" value="PDZ domain-like"/>
    <property type="match status" value="1"/>
</dbReference>
<feature type="transmembrane region" description="Helical" evidence="5">
    <location>
        <begin position="122"/>
        <end position="145"/>
    </location>
</feature>
<feature type="transmembrane region" description="Helical" evidence="5">
    <location>
        <begin position="453"/>
        <end position="471"/>
    </location>
</feature>
<evidence type="ECO:0000256" key="5">
    <source>
        <dbReference type="SAM" id="Phobius"/>
    </source>
</evidence>
<evidence type="ECO:0000256" key="2">
    <source>
        <dbReference type="ARBA" id="ARBA00022692"/>
    </source>
</evidence>
<evidence type="ECO:0000259" key="6">
    <source>
        <dbReference type="Pfam" id="PF02163"/>
    </source>
</evidence>
<keyword evidence="3 5" id="KW-1133">Transmembrane helix</keyword>
<keyword evidence="4 5" id="KW-0472">Membrane</keyword>
<protein>
    <recommendedName>
        <fullName evidence="6">Peptidase M50 domain-containing protein</fullName>
    </recommendedName>
</protein>
<dbReference type="GO" id="GO:0016020">
    <property type="term" value="C:membrane"/>
    <property type="evidence" value="ECO:0007669"/>
    <property type="project" value="InterPro"/>
</dbReference>
<reference evidence="8" key="1">
    <citation type="journal article" date="2020" name="bioRxiv">
        <title>A rank-normalized archaeal taxonomy based on genome phylogeny resolves widespread incomplete and uneven classifications.</title>
        <authorList>
            <person name="Rinke C."/>
            <person name="Chuvochina M."/>
            <person name="Mussig A.J."/>
            <person name="Chaumeil P.-A."/>
            <person name="Waite D.W."/>
            <person name="Whitman W.B."/>
            <person name="Parks D.H."/>
            <person name="Hugenholtz P."/>
        </authorList>
    </citation>
    <scope>NUCLEOTIDE SEQUENCE [LARGE SCALE GENOMIC DNA]</scope>
</reference>
<dbReference type="GO" id="GO:0031293">
    <property type="term" value="P:membrane protein intracellular domain proteolysis"/>
    <property type="evidence" value="ECO:0007669"/>
    <property type="project" value="TreeGrafter"/>
</dbReference>
<dbReference type="InterPro" id="IPR001193">
    <property type="entry name" value="MBTPS2"/>
</dbReference>
<dbReference type="GO" id="GO:0005737">
    <property type="term" value="C:cytoplasm"/>
    <property type="evidence" value="ECO:0007669"/>
    <property type="project" value="TreeGrafter"/>
</dbReference>
<evidence type="ECO:0000313" key="8">
    <source>
        <dbReference type="Proteomes" id="UP000565078"/>
    </source>
</evidence>
<proteinExistence type="predicted"/>
<evidence type="ECO:0000313" key="7">
    <source>
        <dbReference type="EMBL" id="HIH10124.1"/>
    </source>
</evidence>
<feature type="transmembrane region" description="Helical" evidence="5">
    <location>
        <begin position="90"/>
        <end position="110"/>
    </location>
</feature>
<dbReference type="Proteomes" id="UP000565078">
    <property type="component" value="Unassembled WGS sequence"/>
</dbReference>
<dbReference type="GO" id="GO:0004222">
    <property type="term" value="F:metalloendopeptidase activity"/>
    <property type="evidence" value="ECO:0007669"/>
    <property type="project" value="InterPro"/>
</dbReference>
<feature type="transmembrane region" description="Helical" evidence="5">
    <location>
        <begin position="60"/>
        <end position="78"/>
    </location>
</feature>
<feature type="transmembrane region" description="Helical" evidence="5">
    <location>
        <begin position="182"/>
        <end position="202"/>
    </location>
</feature>
<feature type="transmembrane region" description="Helical" evidence="5">
    <location>
        <begin position="400"/>
        <end position="419"/>
    </location>
</feature>
<dbReference type="AlphaFoldDB" id="A0A7J4IZ24"/>
<name>A0A7J4IZ24_9ARCH</name>
<comment type="caution">
    <text evidence="7">The sequence shown here is derived from an EMBL/GenBank/DDBJ whole genome shotgun (WGS) entry which is preliminary data.</text>
</comment>
<dbReference type="InterPro" id="IPR036034">
    <property type="entry name" value="PDZ_sf"/>
</dbReference>
<evidence type="ECO:0000256" key="1">
    <source>
        <dbReference type="ARBA" id="ARBA00004127"/>
    </source>
</evidence>
<comment type="subcellular location">
    <subcellularLocation>
        <location evidence="1">Endomembrane system</location>
        <topology evidence="1">Multi-pass membrane protein</topology>
    </subcellularLocation>
</comment>
<gene>
    <name evidence="7" type="ORF">HA254_05660</name>
</gene>
<dbReference type="Gene3D" id="2.30.42.10">
    <property type="match status" value="1"/>
</dbReference>
<dbReference type="PANTHER" id="PTHR13325">
    <property type="entry name" value="PROTEASE M50 MEMBRANE-BOUND TRANSCRIPTION FACTOR SITE 2 PROTEASE"/>
    <property type="match status" value="1"/>
</dbReference>
<dbReference type="EMBL" id="DUGC01000090">
    <property type="protein sequence ID" value="HIH10124.1"/>
    <property type="molecule type" value="Genomic_DNA"/>
</dbReference>
<organism evidence="7 8">
    <name type="scientific">Candidatus Iainarchaeum sp</name>
    <dbReference type="NCBI Taxonomy" id="3101447"/>
    <lineage>
        <taxon>Archaea</taxon>
        <taxon>Candidatus Iainarchaeota</taxon>
        <taxon>Candidatus Iainarchaeia</taxon>
        <taxon>Candidatus Iainarchaeales</taxon>
        <taxon>Candidatus Iainarchaeaceae</taxon>
        <taxon>Candidatus Iainarchaeum</taxon>
    </lineage>
</organism>
<evidence type="ECO:0000256" key="3">
    <source>
        <dbReference type="ARBA" id="ARBA00022989"/>
    </source>
</evidence>